<keyword evidence="13" id="KW-1185">Reference proteome</keyword>
<comment type="similarity">
    <text evidence="3">Belongs to the ATG2 family.</text>
</comment>
<dbReference type="Pfam" id="PF13329">
    <property type="entry name" value="ATG2_CAD"/>
    <property type="match status" value="2"/>
</dbReference>
<dbReference type="GO" id="GO:0043495">
    <property type="term" value="F:protein-membrane adaptor activity"/>
    <property type="evidence" value="ECO:0007669"/>
    <property type="project" value="TreeGrafter"/>
</dbReference>
<evidence type="ECO:0000256" key="11">
    <source>
        <dbReference type="ARBA" id="ARBA00024615"/>
    </source>
</evidence>
<dbReference type="GO" id="GO:0061723">
    <property type="term" value="P:glycophagy"/>
    <property type="evidence" value="ECO:0007669"/>
    <property type="project" value="TreeGrafter"/>
</dbReference>
<gene>
    <name evidence="14" type="primary">LOC111017744</name>
</gene>
<sequence>MFPWNIAKTAEAMFSKFAVKRLCKFLLKKKLGQFLLGDIDLDQLDVQLAEGTIQLGDLALNVDFLNEKVGTAASVIFKEGSIGSLLIRMPWTSRGCEVEINELELVLSPCLKNDHMDCCGTSSGGHRNHHESRKPEHDVVKNAVKSTYGDIHEGVKTVAKMVKGLLASFHLKITNLIVAFDSFYEENKNRTGPDTTLVLRISDIECGTCVTEDGKLGVDAVESFLGISQLNNFVKFQGAMLEFLHMDDCDNPKSFSCMSGTTSAQMVLDPVPSNVSTPVLTGEIGGFSGNLKLCIPLRDGSLDIHRVDGDLFVDPVQVKLQPSTIKCLLLLSEAYWNSNKNGDGCIHDKLNESGYFERAPHCHSSLLASAETTPDEMFPRCGGILPGSHLISNWVSSSVKHKEKEKVGEEFDFGASVDQFFECLNEIRSSHYALGSSGMWNSVFSAITAASSLASGSLHVPCDTELQHVETNLRATISGVSIVLSFLDDNQYHFTDPKKVQINADSAVHFVAAKFSDVHLLMQVSTQKTMFHGTVKHIEVADYLNFKNDASNTDFHNSGSDFQTLLTKRLQVDVVGALPPFGFSVENPDLMESNSSFSVDFPCGNKDNVTKVTLLETYGITSSQLDVIPSSSDNSTTMSKSFSLNLPPLVFWVNYPLVNMLLDLLKGVENCMPGDNQCKVFNENYIVGHEDVKSGSNQVTTLFSSASMEGNIIISNARVIFCFSFESDKDFMGYSTWDQFIALDFYSSSIVKEETMTHSGNLALQKNYLSEKNALHFRFGSLEVFLVTFDEGITQSSTCNMQKKKFSAHNILSAFNRTNSSSLTLFWQEGHVTGPWIAKKAKSLASLEESKSRCKFIGKDYEFASVSSMKDMEESNLQTRQEMILSSTSVLHVFFSLVRINVNTVQYKVFHCLLDQLIKGLSSNTCDAVNVKKGLLTSQTSIVVDCNCLEIAIRPDSKESTKCSLQRELPGSWYHLRLEIQNFELISVSNLGGIKGANFFWLAHGEGKLLGFISEDPNQEFLLISCSNSNMKRGDGEGSNALSSRLAGCDIVHMWDPESCQGFSSITIRCATILAIGGRLDWLDVICSFFFLSPPVEPEGDKVMPRQNPKKSSGSYFSLNFIDVGLSYQPYLKNLLVNSEPPQTESSFSTIKQELDEGYVACLLAASSVTLSSSSVADVVEDNYRITIQDVGLLLCSVSDYEHVLNAYNVEDLRKAGYVKVARDTFIEAILRTNCNDGLKWELECPKAHIVVETCHDTTTGLVRLAAQLQQLFAPDLEESIVHLQTRWNNVQQAQERKEIDNESSSPPCHNPPVKKSEVGLMDEICEDAFLLDKDNQTREWYFSKSNHSLPNEGLHAEVCSLNCEVHETSSPAYPFIGSEPDGQTSFMQYCQFPEIIEGYCLSELRPLSDLTIGRQLPSDICNSRNSGGIDLGGRRSGWYGGVPIQILENHISDASKIEDSVRDDLCSIESKRFDEVEEASGRVLLSNIDVRWRMYAGSDWQVSRENGDRRMSMFKRDQHTCLELACSAMQVQYDIFPVGEMCVSRLSLSVQDFHLHDRSVDAPWKLVLGYYNSKNHPRKSSSKALKLDLEAIRPDPSIPLEEYRLRIGFLPMLLHLHQCQLDFLVNFFGEKSSSGDQSSCHPLDSDGSKTISTTKSPAGLTFAEEALLPYFQKFDIQPIVVRVDYSPSRVDLAALRGGKYVELVNLVPWKGVELHLKHVQAVGVYGWGCVGETVIGEWLEDISHNQIRKILEGLPTVRSLVAVGSGASKLVSFPVESYKKDRRLLKGMQRGTIAFLRSISLEAVGLGVHLAAGAHDILLQAEYMLTSIPPSVKVRYKTKANIRSNQPKDAQEGLKKAYESISDGLGKSASALVRTPLKKYQRGGSTVSAFATAVQAIPAAAIAPASACASAIHYTFLGLRNRSLDPERKRESMEKYLGPTDSWERN</sequence>
<evidence type="ECO:0000256" key="9">
    <source>
        <dbReference type="ARBA" id="ARBA00023136"/>
    </source>
</evidence>
<evidence type="ECO:0000256" key="4">
    <source>
        <dbReference type="ARBA" id="ARBA00018070"/>
    </source>
</evidence>
<dbReference type="GO" id="GO:0000045">
    <property type="term" value="P:autophagosome assembly"/>
    <property type="evidence" value="ECO:0007669"/>
    <property type="project" value="TreeGrafter"/>
</dbReference>
<comment type="catalytic activity">
    <reaction evidence="11">
        <text>a 1,2-diacyl-sn-glycero-3-phosphoethanolamine(in) = a 1,2-diacyl-sn-glycero-3-phosphoethanolamine(out)</text>
        <dbReference type="Rhea" id="RHEA:38895"/>
        <dbReference type="ChEBI" id="CHEBI:64612"/>
    </reaction>
</comment>
<protein>
    <recommendedName>
        <fullName evidence="4">Autophagy-related protein 2</fullName>
    </recommendedName>
</protein>
<evidence type="ECO:0000256" key="8">
    <source>
        <dbReference type="ARBA" id="ARBA00023055"/>
    </source>
</evidence>
<dbReference type="GO" id="GO:0061709">
    <property type="term" value="P:reticulophagy"/>
    <property type="evidence" value="ECO:0007669"/>
    <property type="project" value="TreeGrafter"/>
</dbReference>
<dbReference type="RefSeq" id="XP_022149291.1">
    <property type="nucleotide sequence ID" value="XM_022293599.1"/>
</dbReference>
<dbReference type="OrthoDB" id="18982at2759"/>
<dbReference type="PANTHER" id="PTHR13190">
    <property type="entry name" value="AUTOPHAGY-RELATED 2, ISOFORM A"/>
    <property type="match status" value="1"/>
</dbReference>
<dbReference type="GO" id="GO:0005789">
    <property type="term" value="C:endoplasmic reticulum membrane"/>
    <property type="evidence" value="ECO:0007669"/>
    <property type="project" value="UniProtKB-SubCell"/>
</dbReference>
<evidence type="ECO:0000313" key="14">
    <source>
        <dbReference type="RefSeq" id="XP_022149291.1"/>
    </source>
</evidence>
<dbReference type="KEGG" id="mcha:111017744"/>
<evidence type="ECO:0000256" key="2">
    <source>
        <dbReference type="ARBA" id="ARBA00004623"/>
    </source>
</evidence>
<keyword evidence="6" id="KW-0256">Endoplasmic reticulum</keyword>
<keyword evidence="8" id="KW-0445">Lipid transport</keyword>
<accession>A0A6J1D7Y4</accession>
<dbReference type="GO" id="GO:0032266">
    <property type="term" value="F:phosphatidylinositol-3-phosphate binding"/>
    <property type="evidence" value="ECO:0007669"/>
    <property type="project" value="TreeGrafter"/>
</dbReference>
<comment type="catalytic activity">
    <reaction evidence="10">
        <text>a 1,2-diacyl-sn-glycero-3-phospho-L-serine(in) = a 1,2-diacyl-sn-glycero-3-phospho-L-serine(out)</text>
        <dbReference type="Rhea" id="RHEA:38663"/>
        <dbReference type="ChEBI" id="CHEBI:57262"/>
    </reaction>
</comment>
<organism evidence="13 14">
    <name type="scientific">Momordica charantia</name>
    <name type="common">Bitter gourd</name>
    <name type="synonym">Balsam pear</name>
    <dbReference type="NCBI Taxonomy" id="3673"/>
    <lineage>
        <taxon>Eukaryota</taxon>
        <taxon>Viridiplantae</taxon>
        <taxon>Streptophyta</taxon>
        <taxon>Embryophyta</taxon>
        <taxon>Tracheophyta</taxon>
        <taxon>Spermatophyta</taxon>
        <taxon>Magnoliopsida</taxon>
        <taxon>eudicotyledons</taxon>
        <taxon>Gunneridae</taxon>
        <taxon>Pentapetalae</taxon>
        <taxon>rosids</taxon>
        <taxon>fabids</taxon>
        <taxon>Cucurbitales</taxon>
        <taxon>Cucurbitaceae</taxon>
        <taxon>Momordiceae</taxon>
        <taxon>Momordica</taxon>
    </lineage>
</organism>
<evidence type="ECO:0000256" key="5">
    <source>
        <dbReference type="ARBA" id="ARBA00022448"/>
    </source>
</evidence>
<comment type="subcellular location">
    <subcellularLocation>
        <location evidence="1">Endoplasmic reticulum membrane</location>
        <topology evidence="1">Peripheral membrane protein</topology>
    </subcellularLocation>
    <subcellularLocation>
        <location evidence="2">Preautophagosomal structure membrane</location>
        <topology evidence="2">Peripheral membrane protein</topology>
    </subcellularLocation>
</comment>
<reference evidence="14" key="1">
    <citation type="submission" date="2025-08" db="UniProtKB">
        <authorList>
            <consortium name="RefSeq"/>
        </authorList>
    </citation>
    <scope>IDENTIFICATION</scope>
    <source>
        <strain evidence="14">OHB3-1</strain>
    </source>
</reference>
<evidence type="ECO:0000256" key="6">
    <source>
        <dbReference type="ARBA" id="ARBA00022824"/>
    </source>
</evidence>
<feature type="region of interest" description="Disordered" evidence="12">
    <location>
        <begin position="1293"/>
        <end position="1314"/>
    </location>
</feature>
<dbReference type="GO" id="GO:0034727">
    <property type="term" value="P:piecemeal microautophagy of the nucleus"/>
    <property type="evidence" value="ECO:0007669"/>
    <property type="project" value="TreeGrafter"/>
</dbReference>
<evidence type="ECO:0000256" key="10">
    <source>
        <dbReference type="ARBA" id="ARBA00024479"/>
    </source>
</evidence>
<dbReference type="PANTHER" id="PTHR13190:SF1">
    <property type="entry name" value="AUTOPHAGY-RELATED 2, ISOFORM A"/>
    <property type="match status" value="1"/>
</dbReference>
<dbReference type="GO" id="GO:0006869">
    <property type="term" value="P:lipid transport"/>
    <property type="evidence" value="ECO:0007669"/>
    <property type="project" value="UniProtKB-KW"/>
</dbReference>
<evidence type="ECO:0000256" key="12">
    <source>
        <dbReference type="SAM" id="MobiDB-lite"/>
    </source>
</evidence>
<keyword evidence="5" id="KW-0813">Transport</keyword>
<feature type="region of interest" description="Disordered" evidence="12">
    <location>
        <begin position="1928"/>
        <end position="1947"/>
    </location>
</feature>
<dbReference type="GeneID" id="111017744"/>
<dbReference type="GO" id="GO:0061908">
    <property type="term" value="C:phagophore"/>
    <property type="evidence" value="ECO:0007669"/>
    <property type="project" value="TreeGrafter"/>
</dbReference>
<keyword evidence="9" id="KW-0472">Membrane</keyword>
<evidence type="ECO:0000256" key="7">
    <source>
        <dbReference type="ARBA" id="ARBA00023006"/>
    </source>
</evidence>
<name>A0A6J1D7Y4_MOMCH</name>
<dbReference type="Proteomes" id="UP000504603">
    <property type="component" value="Unplaced"/>
</dbReference>
<evidence type="ECO:0000256" key="3">
    <source>
        <dbReference type="ARBA" id="ARBA00009714"/>
    </source>
</evidence>
<proteinExistence type="inferred from homology"/>
<dbReference type="InterPro" id="IPR026849">
    <property type="entry name" value="ATG2"/>
</dbReference>
<dbReference type="GO" id="GO:0000422">
    <property type="term" value="P:autophagy of mitochondrion"/>
    <property type="evidence" value="ECO:0007669"/>
    <property type="project" value="TreeGrafter"/>
</dbReference>
<keyword evidence="7" id="KW-0072">Autophagy</keyword>
<evidence type="ECO:0000313" key="13">
    <source>
        <dbReference type="Proteomes" id="UP000504603"/>
    </source>
</evidence>
<dbReference type="GO" id="GO:0034045">
    <property type="term" value="C:phagophore assembly site membrane"/>
    <property type="evidence" value="ECO:0007669"/>
    <property type="project" value="UniProtKB-SubCell"/>
</dbReference>
<evidence type="ECO:0000256" key="1">
    <source>
        <dbReference type="ARBA" id="ARBA00004406"/>
    </source>
</evidence>